<organism evidence="2 3">
    <name type="scientific">Pseudopithomyces chartarum</name>
    <dbReference type="NCBI Taxonomy" id="1892770"/>
    <lineage>
        <taxon>Eukaryota</taxon>
        <taxon>Fungi</taxon>
        <taxon>Dikarya</taxon>
        <taxon>Ascomycota</taxon>
        <taxon>Pezizomycotina</taxon>
        <taxon>Dothideomycetes</taxon>
        <taxon>Pleosporomycetidae</taxon>
        <taxon>Pleosporales</taxon>
        <taxon>Massarineae</taxon>
        <taxon>Didymosphaeriaceae</taxon>
        <taxon>Pseudopithomyces</taxon>
    </lineage>
</organism>
<dbReference type="AlphaFoldDB" id="A0AAN6M667"/>
<reference evidence="2 3" key="1">
    <citation type="submission" date="2021-02" db="EMBL/GenBank/DDBJ databases">
        <title>Genome assembly of Pseudopithomyces chartarum.</title>
        <authorList>
            <person name="Jauregui R."/>
            <person name="Singh J."/>
            <person name="Voisey C."/>
        </authorList>
    </citation>
    <scope>NUCLEOTIDE SEQUENCE [LARGE SCALE GENOMIC DNA]</scope>
    <source>
        <strain evidence="2 3">AGR01</strain>
    </source>
</reference>
<dbReference type="Pfam" id="PF09495">
    <property type="entry name" value="DUF2462"/>
    <property type="match status" value="1"/>
</dbReference>
<dbReference type="InterPro" id="IPR019034">
    <property type="entry name" value="UPF0390"/>
</dbReference>
<evidence type="ECO:0000313" key="2">
    <source>
        <dbReference type="EMBL" id="KAK3215682.1"/>
    </source>
</evidence>
<dbReference type="Proteomes" id="UP001280581">
    <property type="component" value="Unassembled WGS sequence"/>
</dbReference>
<evidence type="ECO:0000256" key="1">
    <source>
        <dbReference type="SAM" id="MobiDB-lite"/>
    </source>
</evidence>
<comment type="caution">
    <text evidence="2">The sequence shown here is derived from an EMBL/GenBank/DDBJ whole genome shotgun (WGS) entry which is preliminary data.</text>
</comment>
<sequence>MAQGAVKPRKSTAPKKPTGPQRGTRVIKPKKANLISQNKIKKAATSQLTGKTEKLLAQKAGHLEVLRGGKKEGRIGGEKKKKEGTGRTWRIVAWGQELADTGFCKKMDVISWEVEAEASS</sequence>
<proteinExistence type="predicted"/>
<keyword evidence="3" id="KW-1185">Reference proteome</keyword>
<feature type="region of interest" description="Disordered" evidence="1">
    <location>
        <begin position="1"/>
        <end position="26"/>
    </location>
</feature>
<accession>A0AAN6M667</accession>
<evidence type="ECO:0000313" key="3">
    <source>
        <dbReference type="Proteomes" id="UP001280581"/>
    </source>
</evidence>
<dbReference type="EMBL" id="WVTA01000002">
    <property type="protein sequence ID" value="KAK3215682.1"/>
    <property type="molecule type" value="Genomic_DNA"/>
</dbReference>
<name>A0AAN6M667_9PLEO</name>
<protein>
    <submittedName>
        <fullName evidence="2">Uncharacterized protein</fullName>
    </submittedName>
</protein>
<gene>
    <name evidence="2" type="ORF">GRF29_8g765250</name>
</gene>